<reference evidence="1" key="1">
    <citation type="submission" date="2023-06" db="EMBL/GenBank/DDBJ databases">
        <authorList>
            <person name="Jiang Y."/>
            <person name="Liu Q."/>
        </authorList>
    </citation>
    <scope>NUCLEOTIDE SEQUENCE</scope>
    <source>
        <strain evidence="1">CGMCC 1.12090</strain>
    </source>
</reference>
<dbReference type="Proteomes" id="UP001169027">
    <property type="component" value="Unassembled WGS sequence"/>
</dbReference>
<gene>
    <name evidence="1" type="ORF">Q2T77_29120</name>
</gene>
<name>A0ABT8SC89_9BURK</name>
<evidence type="ECO:0000313" key="2">
    <source>
        <dbReference type="Proteomes" id="UP001169027"/>
    </source>
</evidence>
<keyword evidence="2" id="KW-1185">Reference proteome</keyword>
<comment type="caution">
    <text evidence="1">The sequence shown here is derived from an EMBL/GenBank/DDBJ whole genome shotgun (WGS) entry which is preliminary data.</text>
</comment>
<sequence>MNVLRQAGAEKAVAGLDMVEVNLNFNARWRGRQGGFFDETAQTDICSAVLNVAAIPSGTECPLIMLSARGSLRHGDSRVETAPLELAELQALHEFRPAGEILVFENRCLGNDTPAGAEFLREIREADEAEQEALQPADRGKAMAG</sequence>
<evidence type="ECO:0000313" key="1">
    <source>
        <dbReference type="EMBL" id="MDO1536355.1"/>
    </source>
</evidence>
<dbReference type="EMBL" id="JAUKVY010000027">
    <property type="protein sequence ID" value="MDO1536355.1"/>
    <property type="molecule type" value="Genomic_DNA"/>
</dbReference>
<proteinExistence type="predicted"/>
<organism evidence="1 2">
    <name type="scientific">Variovorax ginsengisoli</name>
    <dbReference type="NCBI Taxonomy" id="363844"/>
    <lineage>
        <taxon>Bacteria</taxon>
        <taxon>Pseudomonadati</taxon>
        <taxon>Pseudomonadota</taxon>
        <taxon>Betaproteobacteria</taxon>
        <taxon>Burkholderiales</taxon>
        <taxon>Comamonadaceae</taxon>
        <taxon>Variovorax</taxon>
    </lineage>
</organism>
<dbReference type="RefSeq" id="WP_301814373.1">
    <property type="nucleotide sequence ID" value="NZ_JAUJZH010000027.1"/>
</dbReference>
<accession>A0ABT8SC89</accession>
<protein>
    <submittedName>
        <fullName evidence="1">Uncharacterized protein</fullName>
    </submittedName>
</protein>